<keyword evidence="2" id="KW-0732">Signal</keyword>
<reference evidence="3" key="1">
    <citation type="submission" date="2021-09" db="EMBL/GenBank/DDBJ databases">
        <authorList>
            <consortium name="Pathogen Informatics"/>
        </authorList>
    </citation>
    <scope>NUCLEOTIDE SEQUENCE</scope>
</reference>
<comment type="caution">
    <text evidence="3">The sequence shown here is derived from an EMBL/GenBank/DDBJ whole genome shotgun (WGS) entry which is preliminary data.</text>
</comment>
<dbReference type="EMBL" id="CAKAEH010000701">
    <property type="protein sequence ID" value="CAG9531715.1"/>
    <property type="molecule type" value="Genomic_DNA"/>
</dbReference>
<evidence type="ECO:0000256" key="2">
    <source>
        <dbReference type="SAM" id="SignalP"/>
    </source>
</evidence>
<accession>A0A8J2LZ40</accession>
<feature type="signal peptide" evidence="2">
    <location>
        <begin position="1"/>
        <end position="20"/>
    </location>
</feature>
<gene>
    <name evidence="3" type="ORF">CJOHNSTONI_LOCUS2090</name>
</gene>
<protein>
    <recommendedName>
        <fullName evidence="5">Secreted protein</fullName>
    </recommendedName>
</protein>
<evidence type="ECO:0008006" key="5">
    <source>
        <dbReference type="Google" id="ProtNLM"/>
    </source>
</evidence>
<proteinExistence type="predicted"/>
<sequence length="69" mass="7654">MAKLKIYLLFCIHCCVRPRAAPGAKSRAQTKRSDRTSRTEGPIGSRAENPQKGLPGPQRPPGEQVKKRK</sequence>
<organism evidence="3 4">
    <name type="scientific">Cercopithifilaria johnstoni</name>
    <dbReference type="NCBI Taxonomy" id="2874296"/>
    <lineage>
        <taxon>Eukaryota</taxon>
        <taxon>Metazoa</taxon>
        <taxon>Ecdysozoa</taxon>
        <taxon>Nematoda</taxon>
        <taxon>Chromadorea</taxon>
        <taxon>Rhabditida</taxon>
        <taxon>Spirurina</taxon>
        <taxon>Spiruromorpha</taxon>
        <taxon>Filarioidea</taxon>
        <taxon>Onchocercidae</taxon>
        <taxon>Cercopithifilaria</taxon>
    </lineage>
</organism>
<keyword evidence="4" id="KW-1185">Reference proteome</keyword>
<feature type="region of interest" description="Disordered" evidence="1">
    <location>
        <begin position="20"/>
        <end position="69"/>
    </location>
</feature>
<evidence type="ECO:0000313" key="3">
    <source>
        <dbReference type="EMBL" id="CAG9531715.1"/>
    </source>
</evidence>
<name>A0A8J2LZ40_9BILA</name>
<feature type="chain" id="PRO_5035321603" description="Secreted protein" evidence="2">
    <location>
        <begin position="21"/>
        <end position="69"/>
    </location>
</feature>
<dbReference type="Proteomes" id="UP000746747">
    <property type="component" value="Unassembled WGS sequence"/>
</dbReference>
<evidence type="ECO:0000256" key="1">
    <source>
        <dbReference type="SAM" id="MobiDB-lite"/>
    </source>
</evidence>
<evidence type="ECO:0000313" key="4">
    <source>
        <dbReference type="Proteomes" id="UP000746747"/>
    </source>
</evidence>
<dbReference type="AlphaFoldDB" id="A0A8J2LZ40"/>